<protein>
    <submittedName>
        <fullName evidence="1">Uncharacterized protein</fullName>
    </submittedName>
</protein>
<reference evidence="1 2" key="1">
    <citation type="submission" date="2014-10" db="EMBL/GenBank/DDBJ databases">
        <title>Genome sequence of Micropolyspora internatus JCM3315.</title>
        <authorList>
            <person name="Shin S.-K."/>
            <person name="Yi H."/>
        </authorList>
    </citation>
    <scope>NUCLEOTIDE SEQUENCE [LARGE SCALE GENOMIC DNA]</scope>
    <source>
        <strain evidence="1 2">JCM 3315</strain>
    </source>
</reference>
<comment type="caution">
    <text evidence="1">The sequence shown here is derived from an EMBL/GenBank/DDBJ whole genome shotgun (WGS) entry which is preliminary data.</text>
</comment>
<evidence type="ECO:0000313" key="2">
    <source>
        <dbReference type="Proteomes" id="UP000030848"/>
    </source>
</evidence>
<gene>
    <name evidence="1" type="ORF">MINT15_01490</name>
</gene>
<dbReference type="EMBL" id="JRZE01000001">
    <property type="protein sequence ID" value="KHF45848.1"/>
    <property type="molecule type" value="Genomic_DNA"/>
</dbReference>
<dbReference type="AlphaFoldDB" id="A0A837DFT3"/>
<name>A0A837DFT3_9PSEU</name>
<organism evidence="1 2">
    <name type="scientific">Saccharomonospora viridis</name>
    <dbReference type="NCBI Taxonomy" id="1852"/>
    <lineage>
        <taxon>Bacteria</taxon>
        <taxon>Bacillati</taxon>
        <taxon>Actinomycetota</taxon>
        <taxon>Actinomycetes</taxon>
        <taxon>Pseudonocardiales</taxon>
        <taxon>Pseudonocardiaceae</taxon>
        <taxon>Saccharomonospora</taxon>
    </lineage>
</organism>
<dbReference type="Proteomes" id="UP000030848">
    <property type="component" value="Unassembled WGS sequence"/>
</dbReference>
<proteinExistence type="predicted"/>
<accession>A0A837DFT3</accession>
<sequence>MASRTSPRPGVSKRDLTLAELDEDIKREKLSYVRLGL</sequence>
<evidence type="ECO:0000313" key="1">
    <source>
        <dbReference type="EMBL" id="KHF45848.1"/>
    </source>
</evidence>